<evidence type="ECO:0000259" key="1">
    <source>
        <dbReference type="Pfam" id="PF13566"/>
    </source>
</evidence>
<dbReference type="Proteomes" id="UP000295711">
    <property type="component" value="Unassembled WGS sequence"/>
</dbReference>
<dbReference type="InterPro" id="IPR023875">
    <property type="entry name" value="DNA_repair_put"/>
</dbReference>
<organism evidence="2 3">
    <name type="scientific">Frisingicoccus caecimuris</name>
    <dbReference type="NCBI Taxonomy" id="1796636"/>
    <lineage>
        <taxon>Bacteria</taxon>
        <taxon>Bacillati</taxon>
        <taxon>Bacillota</taxon>
        <taxon>Clostridia</taxon>
        <taxon>Lachnospirales</taxon>
        <taxon>Lachnospiraceae</taxon>
        <taxon>Frisingicoccus</taxon>
    </lineage>
</organism>
<sequence>MKSPRIYMCEDSLEGILSAVHAAYMSRYGHEFQSIEAGDYVEPSLFAEMIPVETDVDKAMRVADAVIHKISGYAWHLIKYAAMSCYMDKADTIYRFLVLGFGVGSKVTEQLADPVVNRMLKLERGVMREKDHFYGFVRFRELNSGILFAKIAPKHHQLPLAAEHFADRYPMENWMIYDERRHEVCVHEAGRGWWITKDVTPSQRIISDVSDSQKDFEKWWKQFYETIGIKERENPRCRMSMMPKMYWSNMPEMLGK</sequence>
<dbReference type="NCBIfam" id="TIGR03915">
    <property type="entry name" value="SAM_7_link_chp"/>
    <property type="match status" value="1"/>
</dbReference>
<proteinExistence type="predicted"/>
<comment type="caution">
    <text evidence="2">The sequence shown here is derived from an EMBL/GenBank/DDBJ whole genome shotgun (WGS) entry which is preliminary data.</text>
</comment>
<evidence type="ECO:0000313" key="3">
    <source>
        <dbReference type="Proteomes" id="UP000295711"/>
    </source>
</evidence>
<protein>
    <submittedName>
        <fullName evidence="2">Putative DNA metabolism protein</fullName>
    </submittedName>
</protein>
<reference evidence="2 3" key="1">
    <citation type="submission" date="2019-03" db="EMBL/GenBank/DDBJ databases">
        <title>Genomic Encyclopedia of Type Strains, Phase IV (KMG-IV): sequencing the most valuable type-strain genomes for metagenomic binning, comparative biology and taxonomic classification.</title>
        <authorList>
            <person name="Goeker M."/>
        </authorList>
    </citation>
    <scope>NUCLEOTIDE SEQUENCE [LARGE SCALE GENOMIC DNA]</scope>
    <source>
        <strain evidence="2 3">DSM 28559</strain>
    </source>
</reference>
<gene>
    <name evidence="2" type="ORF">EV212_10967</name>
</gene>
<dbReference type="RefSeq" id="WP_132092376.1">
    <property type="nucleotide sequence ID" value="NZ_JANKAQ010000010.1"/>
</dbReference>
<keyword evidence="3" id="KW-1185">Reference proteome</keyword>
<accession>A0A4R2LGU6</accession>
<feature type="domain" description="DUF4130" evidence="1">
    <location>
        <begin position="88"/>
        <end position="252"/>
    </location>
</feature>
<dbReference type="EMBL" id="SLXA01000009">
    <property type="protein sequence ID" value="TCO84174.1"/>
    <property type="molecule type" value="Genomic_DNA"/>
</dbReference>
<dbReference type="Pfam" id="PF13566">
    <property type="entry name" value="DUF4130"/>
    <property type="match status" value="1"/>
</dbReference>
<dbReference type="OrthoDB" id="5290748at2"/>
<dbReference type="AlphaFoldDB" id="A0A4R2LGU6"/>
<name>A0A4R2LGU6_9FIRM</name>
<evidence type="ECO:0000313" key="2">
    <source>
        <dbReference type="EMBL" id="TCO84174.1"/>
    </source>
</evidence>
<dbReference type="InterPro" id="IPR025404">
    <property type="entry name" value="DUF4130"/>
</dbReference>